<feature type="coiled-coil region" evidence="1">
    <location>
        <begin position="25"/>
        <end position="52"/>
    </location>
</feature>
<organism evidence="3 4">
    <name type="scientific">Candidatus Curtissbacteria bacterium RIFOXYA1_FULL_41_14</name>
    <dbReference type="NCBI Taxonomy" id="1797737"/>
    <lineage>
        <taxon>Bacteria</taxon>
        <taxon>Candidatus Curtissiibacteriota</taxon>
    </lineage>
</organism>
<keyword evidence="1" id="KW-0175">Coiled coil</keyword>
<evidence type="ECO:0000256" key="1">
    <source>
        <dbReference type="SAM" id="Coils"/>
    </source>
</evidence>
<feature type="compositionally biased region" description="Basic residues" evidence="2">
    <location>
        <begin position="205"/>
        <end position="223"/>
    </location>
</feature>
<dbReference type="AlphaFoldDB" id="A0A1F5HBB7"/>
<evidence type="ECO:0000313" key="4">
    <source>
        <dbReference type="Proteomes" id="UP000176751"/>
    </source>
</evidence>
<feature type="region of interest" description="Disordered" evidence="2">
    <location>
        <begin position="192"/>
        <end position="223"/>
    </location>
</feature>
<proteinExistence type="predicted"/>
<sequence length="223" mass="25801">MAERSPILPNVRVLDFVGLTPDKLAQFEQEGLEKERQERQQLLEALGKDKEAGIDLYNQHKKDLESCSRFRDGAPRPITLPDDTMIEFRSVFTIDQIPDAISRKWSDIKLRSPFETDQELTTKTESYINDLIEGFGKKAFEEKDWPSAVNAFDVATEEGVLQSSRLKELIDSLPIERDNHQDRRDIARVIQNRLDKKERQATQQKKARARAAKDQRHRARTPS</sequence>
<comment type="caution">
    <text evidence="3">The sequence shown here is derived from an EMBL/GenBank/DDBJ whole genome shotgun (WGS) entry which is preliminary data.</text>
</comment>
<dbReference type="EMBL" id="MFCA01000028">
    <property type="protein sequence ID" value="OGE01388.1"/>
    <property type="molecule type" value="Genomic_DNA"/>
</dbReference>
<protein>
    <submittedName>
        <fullName evidence="3">Uncharacterized protein</fullName>
    </submittedName>
</protein>
<evidence type="ECO:0000313" key="3">
    <source>
        <dbReference type="EMBL" id="OGE01388.1"/>
    </source>
</evidence>
<evidence type="ECO:0000256" key="2">
    <source>
        <dbReference type="SAM" id="MobiDB-lite"/>
    </source>
</evidence>
<dbReference type="STRING" id="1797737.A2196_04540"/>
<reference evidence="3 4" key="1">
    <citation type="journal article" date="2016" name="Nat. Commun.">
        <title>Thousands of microbial genomes shed light on interconnected biogeochemical processes in an aquifer system.</title>
        <authorList>
            <person name="Anantharaman K."/>
            <person name="Brown C.T."/>
            <person name="Hug L.A."/>
            <person name="Sharon I."/>
            <person name="Castelle C.J."/>
            <person name="Probst A.J."/>
            <person name="Thomas B.C."/>
            <person name="Singh A."/>
            <person name="Wilkins M.J."/>
            <person name="Karaoz U."/>
            <person name="Brodie E.L."/>
            <person name="Williams K.H."/>
            <person name="Hubbard S.S."/>
            <person name="Banfield J.F."/>
        </authorList>
    </citation>
    <scope>NUCLEOTIDE SEQUENCE [LARGE SCALE GENOMIC DNA]</scope>
</reference>
<name>A0A1F5HBB7_9BACT</name>
<accession>A0A1F5HBB7</accession>
<dbReference type="Proteomes" id="UP000176751">
    <property type="component" value="Unassembled WGS sequence"/>
</dbReference>
<gene>
    <name evidence="3" type="ORF">A2196_04540</name>
</gene>